<dbReference type="Pfam" id="PF05163">
    <property type="entry name" value="DinB"/>
    <property type="match status" value="1"/>
</dbReference>
<evidence type="ECO:0000313" key="5">
    <source>
        <dbReference type="Proteomes" id="UP000320811"/>
    </source>
</evidence>
<dbReference type="EMBL" id="VIWO01000005">
    <property type="protein sequence ID" value="TWF39802.1"/>
    <property type="molecule type" value="Genomic_DNA"/>
</dbReference>
<name>A0A561PNW5_9BACT</name>
<accession>A0A561PNW5</accession>
<dbReference type="InterPro" id="IPR007837">
    <property type="entry name" value="DinB"/>
</dbReference>
<keyword evidence="2 3" id="KW-0479">Metal-binding</keyword>
<evidence type="ECO:0000256" key="1">
    <source>
        <dbReference type="ARBA" id="ARBA00008635"/>
    </source>
</evidence>
<organism evidence="4 5">
    <name type="scientific">Chitinophaga polysaccharea</name>
    <dbReference type="NCBI Taxonomy" id="1293035"/>
    <lineage>
        <taxon>Bacteria</taxon>
        <taxon>Pseudomonadati</taxon>
        <taxon>Bacteroidota</taxon>
        <taxon>Chitinophagia</taxon>
        <taxon>Chitinophagales</taxon>
        <taxon>Chitinophagaceae</taxon>
        <taxon>Chitinophaga</taxon>
    </lineage>
</organism>
<dbReference type="Gene3D" id="1.20.120.450">
    <property type="entry name" value="dinb family like domain"/>
    <property type="match status" value="1"/>
</dbReference>
<proteinExistence type="inferred from homology"/>
<feature type="binding site" evidence="3">
    <location>
        <position position="151"/>
    </location>
    <ligand>
        <name>a divalent metal cation</name>
        <dbReference type="ChEBI" id="CHEBI:60240"/>
    </ligand>
</feature>
<dbReference type="GO" id="GO:0046872">
    <property type="term" value="F:metal ion binding"/>
    <property type="evidence" value="ECO:0007669"/>
    <property type="project" value="UniProtKB-KW"/>
</dbReference>
<evidence type="ECO:0000313" key="4">
    <source>
        <dbReference type="EMBL" id="TWF39802.1"/>
    </source>
</evidence>
<dbReference type="Proteomes" id="UP000320811">
    <property type="component" value="Unassembled WGS sequence"/>
</dbReference>
<dbReference type="RefSeq" id="WP_145670984.1">
    <property type="nucleotide sequence ID" value="NZ_VIWO01000005.1"/>
</dbReference>
<sequence>MENNTLTATAPTTAVIITPEQLLKHWQGHRGLTRRIIEGFPEDKLFDFSIGGMRSFGALAMEMIGMAVPSVHGFVTGEWLDNAALLGDKIDTKPTTKAGLLALWDAVTDALNDYWPRITLDRFQQQIKAFNQYDGTVSSILLYVIDNEIHHRGQGYVYLRALGIEPAPFWDRP</sequence>
<comment type="similarity">
    <text evidence="1">Belongs to the DinB family.</text>
</comment>
<dbReference type="AlphaFoldDB" id="A0A561PNW5"/>
<dbReference type="InterPro" id="IPR034660">
    <property type="entry name" value="DinB/YfiT-like"/>
</dbReference>
<dbReference type="SUPFAM" id="SSF109854">
    <property type="entry name" value="DinB/YfiT-like putative metalloenzymes"/>
    <property type="match status" value="1"/>
</dbReference>
<evidence type="ECO:0000256" key="3">
    <source>
        <dbReference type="PIRSR" id="PIRSR607837-1"/>
    </source>
</evidence>
<protein>
    <submittedName>
        <fullName evidence="4">Putative damage-inducible protein DinB</fullName>
    </submittedName>
</protein>
<evidence type="ECO:0000256" key="2">
    <source>
        <dbReference type="ARBA" id="ARBA00022723"/>
    </source>
</evidence>
<dbReference type="OrthoDB" id="119432at2"/>
<gene>
    <name evidence="4" type="ORF">FHW36_105242</name>
</gene>
<reference evidence="4 5" key="1">
    <citation type="submission" date="2019-06" db="EMBL/GenBank/DDBJ databases">
        <title>Sorghum-associated microbial communities from plants grown in Nebraska, USA.</title>
        <authorList>
            <person name="Schachtman D."/>
        </authorList>
    </citation>
    <scope>NUCLEOTIDE SEQUENCE [LARGE SCALE GENOMIC DNA]</scope>
    <source>
        <strain evidence="4 5">1209</strain>
    </source>
</reference>
<comment type="caution">
    <text evidence="4">The sequence shown here is derived from an EMBL/GenBank/DDBJ whole genome shotgun (WGS) entry which is preliminary data.</text>
</comment>
<keyword evidence="5" id="KW-1185">Reference proteome</keyword>